<dbReference type="Proteomes" id="UP000197535">
    <property type="component" value="Unassembled WGS sequence"/>
</dbReference>
<keyword evidence="3" id="KW-1185">Reference proteome</keyword>
<dbReference type="EMBL" id="LSTO01000001">
    <property type="protein sequence ID" value="OWW21144.1"/>
    <property type="molecule type" value="Genomic_DNA"/>
</dbReference>
<evidence type="ECO:0000259" key="1">
    <source>
        <dbReference type="Pfam" id="PF00561"/>
    </source>
</evidence>
<comment type="caution">
    <text evidence="2">The sequence shown here is derived from an EMBL/GenBank/DDBJ whole genome shotgun (WGS) entry which is preliminary data.</text>
</comment>
<reference evidence="2 3" key="1">
    <citation type="submission" date="2016-02" db="EMBL/GenBank/DDBJ databases">
        <authorList>
            <person name="Wen L."/>
            <person name="He K."/>
            <person name="Yang H."/>
        </authorList>
    </citation>
    <scope>NUCLEOTIDE SEQUENCE [LARGE SCALE GENOMIC DNA]</scope>
    <source>
        <strain evidence="2 3">TSA40</strain>
    </source>
</reference>
<name>A0A254TEW5_9BURK</name>
<dbReference type="AlphaFoldDB" id="A0A254TEW5"/>
<dbReference type="InterPro" id="IPR000073">
    <property type="entry name" value="AB_hydrolase_1"/>
</dbReference>
<feature type="domain" description="AB hydrolase-1" evidence="1">
    <location>
        <begin position="46"/>
        <end position="273"/>
    </location>
</feature>
<dbReference type="Gene3D" id="3.40.50.1820">
    <property type="entry name" value="alpha/beta hydrolase"/>
    <property type="match status" value="1"/>
</dbReference>
<protein>
    <recommendedName>
        <fullName evidence="1">AB hydrolase-1 domain-containing protein</fullName>
    </recommendedName>
</protein>
<proteinExistence type="predicted"/>
<dbReference type="Pfam" id="PF00561">
    <property type="entry name" value="Abhydrolase_1"/>
    <property type="match status" value="1"/>
</dbReference>
<accession>A0A254TEW5</accession>
<organism evidence="2 3">
    <name type="scientific">Noviherbaspirillum denitrificans</name>
    <dbReference type="NCBI Taxonomy" id="1968433"/>
    <lineage>
        <taxon>Bacteria</taxon>
        <taxon>Pseudomonadati</taxon>
        <taxon>Pseudomonadota</taxon>
        <taxon>Betaproteobacteria</taxon>
        <taxon>Burkholderiales</taxon>
        <taxon>Oxalobacteraceae</taxon>
        <taxon>Noviherbaspirillum</taxon>
    </lineage>
</organism>
<evidence type="ECO:0000313" key="3">
    <source>
        <dbReference type="Proteomes" id="UP000197535"/>
    </source>
</evidence>
<dbReference type="PANTHER" id="PTHR46438">
    <property type="entry name" value="ALPHA/BETA-HYDROLASES SUPERFAMILY PROTEIN"/>
    <property type="match status" value="1"/>
</dbReference>
<sequence>MESRCEPGQMGQTPAELIGTLEAKARKHFVNTGGCRMAWRCFGAGKPLVLVHGGHGSWLHWVRNIDTLAQGFEVWVPDLPGYGDSDVPSAPELSSIVDATAPAINELLGAETIVRMAAFSFGGLVAANVSAVRGGVDRLVLLGAAGHGSARRPRGELLAWRAAQAANDDQAVHSAMRHNLAMHMLHDPTRIDNLAVEVHTSACMRTRFRSKEISRGAVLAAALNLQTADVLAAWGEHDVTADPQRVIGALFEGRDGRAGCVIQGAGHWVQYERADETNRLMMEWLEKGETK</sequence>
<evidence type="ECO:0000313" key="2">
    <source>
        <dbReference type="EMBL" id="OWW21144.1"/>
    </source>
</evidence>
<gene>
    <name evidence="2" type="ORF">AYR66_18365</name>
</gene>
<dbReference type="InterPro" id="IPR029058">
    <property type="entry name" value="AB_hydrolase_fold"/>
</dbReference>
<dbReference type="RefSeq" id="WP_234814906.1">
    <property type="nucleotide sequence ID" value="NZ_LSTO01000001.1"/>
</dbReference>
<dbReference type="SUPFAM" id="SSF53474">
    <property type="entry name" value="alpha/beta-Hydrolases"/>
    <property type="match status" value="1"/>
</dbReference>